<reference evidence="6 7" key="1">
    <citation type="submission" date="2024-10" db="EMBL/GenBank/DDBJ databases">
        <title>Updated reference genomes for cyclostephanoid diatoms.</title>
        <authorList>
            <person name="Roberts W.R."/>
            <person name="Alverson A.J."/>
        </authorList>
    </citation>
    <scope>NUCLEOTIDE SEQUENCE [LARGE SCALE GENOMIC DNA]</scope>
    <source>
        <strain evidence="6 7">AJA232-27</strain>
    </source>
</reference>
<dbReference type="PROSITE" id="PS01036">
    <property type="entry name" value="HSP70_3"/>
    <property type="match status" value="1"/>
</dbReference>
<evidence type="ECO:0000256" key="5">
    <source>
        <dbReference type="SAM" id="MobiDB-lite"/>
    </source>
</evidence>
<feature type="coiled-coil region" evidence="4">
    <location>
        <begin position="337"/>
        <end position="364"/>
    </location>
</feature>
<dbReference type="Gene3D" id="2.60.34.10">
    <property type="entry name" value="Substrate Binding Domain Of DNAk, Chain A, domain 1"/>
    <property type="match status" value="1"/>
</dbReference>
<dbReference type="AlphaFoldDB" id="A0ABD3MHS6"/>
<organism evidence="6 7">
    <name type="scientific">Discostella pseudostelligera</name>
    <dbReference type="NCBI Taxonomy" id="259834"/>
    <lineage>
        <taxon>Eukaryota</taxon>
        <taxon>Sar</taxon>
        <taxon>Stramenopiles</taxon>
        <taxon>Ochrophyta</taxon>
        <taxon>Bacillariophyta</taxon>
        <taxon>Coscinodiscophyceae</taxon>
        <taxon>Thalassiosirophycidae</taxon>
        <taxon>Stephanodiscales</taxon>
        <taxon>Stephanodiscaceae</taxon>
        <taxon>Discostella</taxon>
    </lineage>
</organism>
<dbReference type="InterPro" id="IPR043129">
    <property type="entry name" value="ATPase_NBD"/>
</dbReference>
<evidence type="ECO:0000256" key="3">
    <source>
        <dbReference type="RuleBase" id="RU003322"/>
    </source>
</evidence>
<dbReference type="Gene3D" id="3.30.420.40">
    <property type="match status" value="2"/>
</dbReference>
<evidence type="ECO:0000256" key="2">
    <source>
        <dbReference type="ARBA" id="ARBA00022840"/>
    </source>
</evidence>
<keyword evidence="2 3" id="KW-0067">ATP-binding</keyword>
<dbReference type="GO" id="GO:0005524">
    <property type="term" value="F:ATP binding"/>
    <property type="evidence" value="ECO:0007669"/>
    <property type="project" value="UniProtKB-KW"/>
</dbReference>
<dbReference type="FunFam" id="1.20.1270.10:FF:000001">
    <property type="entry name" value="Molecular chaperone DnaK"/>
    <property type="match status" value="1"/>
</dbReference>
<comment type="similarity">
    <text evidence="3">Belongs to the heat shock protein 70 family.</text>
</comment>
<protein>
    <submittedName>
        <fullName evidence="6">Uncharacterized protein</fullName>
    </submittedName>
</protein>
<keyword evidence="7" id="KW-1185">Reference proteome</keyword>
<evidence type="ECO:0000313" key="6">
    <source>
        <dbReference type="EMBL" id="KAL3761496.1"/>
    </source>
</evidence>
<dbReference type="SUPFAM" id="SSF100920">
    <property type="entry name" value="Heat shock protein 70kD (HSP70), peptide-binding domain"/>
    <property type="match status" value="1"/>
</dbReference>
<dbReference type="FunFam" id="3.90.640.10:FF:000003">
    <property type="entry name" value="Molecular chaperone DnaK"/>
    <property type="match status" value="1"/>
</dbReference>
<dbReference type="PROSITE" id="PS00329">
    <property type="entry name" value="HSP70_2"/>
    <property type="match status" value="1"/>
</dbReference>
<dbReference type="PRINTS" id="PR00301">
    <property type="entry name" value="HEATSHOCK70"/>
</dbReference>
<accession>A0ABD3MHS6</accession>
<evidence type="ECO:0000313" key="7">
    <source>
        <dbReference type="Proteomes" id="UP001530293"/>
    </source>
</evidence>
<keyword evidence="1 3" id="KW-0547">Nucleotide-binding</keyword>
<dbReference type="FunFam" id="3.30.420.40:FF:000004">
    <property type="entry name" value="Molecular chaperone DnaK"/>
    <property type="match status" value="1"/>
</dbReference>
<proteinExistence type="inferred from homology"/>
<evidence type="ECO:0000256" key="4">
    <source>
        <dbReference type="SAM" id="Coils"/>
    </source>
</evidence>
<feature type="compositionally biased region" description="Basic and acidic residues" evidence="5">
    <location>
        <begin position="702"/>
        <end position="725"/>
    </location>
</feature>
<dbReference type="InterPro" id="IPR012725">
    <property type="entry name" value="Chaperone_DnaK"/>
</dbReference>
<dbReference type="EMBL" id="JALLBG020000149">
    <property type="protein sequence ID" value="KAL3761496.1"/>
    <property type="molecule type" value="Genomic_DNA"/>
</dbReference>
<gene>
    <name evidence="6" type="ORF">ACHAWU_006526</name>
</gene>
<dbReference type="Proteomes" id="UP001530293">
    <property type="component" value="Unassembled WGS sequence"/>
</dbReference>
<dbReference type="InterPro" id="IPR029048">
    <property type="entry name" value="HSP70_C_sf"/>
</dbReference>
<sequence>MALQLGLRRGLSPYHLSLVAKSARTSSQLGVGGSISQMRWKSTDVGDVIGIDLGTTNSCVSIMVRIPDYEYMALFIYVYECNLRRSIILNRISLKFIFSLFSSITSIQEGRNPRVIENSEGARTTPSVVAITDDSTRLVGMAAKRQAVTNPENTFYAVKRLIGRSYSDKEVKDIQALVPYKIVKSNNNDDAWVEARGEKFSPSQIGSMVLGKMKETAEGFLGRDVSKAVITVPAYFNDSQRQATKDAGKIAGLDVLRIINEPTAAALAYGMDKADGKTIAVFDLGGGTFDVSILEISGGVFEVKATNGNTMLGGEDFDEELLEYLLKSFKQQSGIDLKGDNLAMQRLREAAEKAKRELDGLAQTDVSLPFITADATGPKHLNIKVTKAQFENMVADLIEKTVDPCQKCIKDADVSKSEIHEVILVGGMTRMPKVQETVEAFFGKKPSRGVNPDEVVAMGAAIQGGVLKGDVKDILLLDVTPLSLGIETLGGVMTKLIPRNTTIPTKKQQTFSTAVDNQPQVQIKVMQGEREMAADNKNLGEFDLVGIPPAPRGVPQIEVSFDIDADGILNVSAKDKGTGKEQNIIIKSCGGLSDDDIERMVRDAEVNAEADAKKKQVIESKNEIDSLIYSTEKSLKEHADKLDDETKKEVEKAIEEARLAKDSDDLDSLKAKISALSQSSMKMGQAIYGRQQQQDGAEGSADEAKDDKTVDADYEEKKDDKGDKK</sequence>
<dbReference type="InterPro" id="IPR018181">
    <property type="entry name" value="Heat_shock_70_CS"/>
</dbReference>
<dbReference type="Pfam" id="PF00012">
    <property type="entry name" value="HSP70"/>
    <property type="match status" value="1"/>
</dbReference>
<evidence type="ECO:0000256" key="1">
    <source>
        <dbReference type="ARBA" id="ARBA00022741"/>
    </source>
</evidence>
<dbReference type="Gene3D" id="1.20.1270.10">
    <property type="match status" value="1"/>
</dbReference>
<dbReference type="CDD" id="cd11733">
    <property type="entry name" value="ASKHA_NBD_HSP70_HSPA9"/>
    <property type="match status" value="1"/>
</dbReference>
<dbReference type="NCBIfam" id="TIGR02350">
    <property type="entry name" value="prok_dnaK"/>
    <property type="match status" value="1"/>
</dbReference>
<dbReference type="PROSITE" id="PS00297">
    <property type="entry name" value="HSP70_1"/>
    <property type="match status" value="1"/>
</dbReference>
<dbReference type="InterPro" id="IPR013126">
    <property type="entry name" value="Hsp_70_fam"/>
</dbReference>
<dbReference type="SUPFAM" id="SSF53067">
    <property type="entry name" value="Actin-like ATPase domain"/>
    <property type="match status" value="2"/>
</dbReference>
<dbReference type="HAMAP" id="MF_00332">
    <property type="entry name" value="DnaK"/>
    <property type="match status" value="1"/>
</dbReference>
<feature type="region of interest" description="Disordered" evidence="5">
    <location>
        <begin position="684"/>
        <end position="725"/>
    </location>
</feature>
<dbReference type="NCBIfam" id="NF001413">
    <property type="entry name" value="PRK00290.1"/>
    <property type="match status" value="1"/>
</dbReference>
<dbReference type="InterPro" id="IPR029047">
    <property type="entry name" value="HSP70_peptide-bd_sf"/>
</dbReference>
<dbReference type="FunFam" id="2.60.34.10:FF:000014">
    <property type="entry name" value="Chaperone protein DnaK HSP70"/>
    <property type="match status" value="1"/>
</dbReference>
<name>A0ABD3MHS6_9STRA</name>
<dbReference type="SUPFAM" id="SSF100934">
    <property type="entry name" value="Heat shock protein 70kD (HSP70), C-terminal subdomain"/>
    <property type="match status" value="1"/>
</dbReference>
<dbReference type="Gene3D" id="3.90.640.10">
    <property type="entry name" value="Actin, Chain A, domain 4"/>
    <property type="match status" value="1"/>
</dbReference>
<dbReference type="PANTHER" id="PTHR19375">
    <property type="entry name" value="HEAT SHOCK PROTEIN 70KDA"/>
    <property type="match status" value="1"/>
</dbReference>
<comment type="caution">
    <text evidence="6">The sequence shown here is derived from an EMBL/GenBank/DDBJ whole genome shotgun (WGS) entry which is preliminary data.</text>
</comment>
<keyword evidence="4" id="KW-0175">Coiled coil</keyword>